<evidence type="ECO:0000313" key="2">
    <source>
        <dbReference type="EMBL" id="KIK81056.1"/>
    </source>
</evidence>
<sequence length="166" mass="17758">MAKGAKITGVMGQSSPQVTRAASPSLDNDTQSAIAELLAADIEAFNASQQETQGDGSPTTRSASTLKDSVLELLMPPSKKQRSGSGSGWRSRKPAEQKSTDTDQSMELLRTLGLLAEGELDDHRAALAVERGEELPPPTQAQLALETNPFADILWVPMSLRRISEN</sequence>
<protein>
    <submittedName>
        <fullName evidence="2">Unplaced genomic scaffold scaffold_1054, whole genome shotgun sequence</fullName>
    </submittedName>
</protein>
<gene>
    <name evidence="2" type="ORF">PAXRUDRAFT_157002</name>
</gene>
<organism evidence="2 3">
    <name type="scientific">Paxillus rubicundulus Ve08.2h10</name>
    <dbReference type="NCBI Taxonomy" id="930991"/>
    <lineage>
        <taxon>Eukaryota</taxon>
        <taxon>Fungi</taxon>
        <taxon>Dikarya</taxon>
        <taxon>Basidiomycota</taxon>
        <taxon>Agaricomycotina</taxon>
        <taxon>Agaricomycetes</taxon>
        <taxon>Agaricomycetidae</taxon>
        <taxon>Boletales</taxon>
        <taxon>Paxilineae</taxon>
        <taxon>Paxillaceae</taxon>
        <taxon>Paxillus</taxon>
    </lineage>
</organism>
<dbReference type="InParanoid" id="A0A0D0DAR6"/>
<dbReference type="EMBL" id="KN825876">
    <property type="protein sequence ID" value="KIK81056.1"/>
    <property type="molecule type" value="Genomic_DNA"/>
</dbReference>
<reference evidence="2 3" key="1">
    <citation type="submission" date="2014-04" db="EMBL/GenBank/DDBJ databases">
        <authorList>
            <consortium name="DOE Joint Genome Institute"/>
            <person name="Kuo A."/>
            <person name="Kohler A."/>
            <person name="Jargeat P."/>
            <person name="Nagy L.G."/>
            <person name="Floudas D."/>
            <person name="Copeland A."/>
            <person name="Barry K.W."/>
            <person name="Cichocki N."/>
            <person name="Veneault-Fourrey C."/>
            <person name="LaButti K."/>
            <person name="Lindquist E.A."/>
            <person name="Lipzen A."/>
            <person name="Lundell T."/>
            <person name="Morin E."/>
            <person name="Murat C."/>
            <person name="Sun H."/>
            <person name="Tunlid A."/>
            <person name="Henrissat B."/>
            <person name="Grigoriev I.V."/>
            <person name="Hibbett D.S."/>
            <person name="Martin F."/>
            <person name="Nordberg H.P."/>
            <person name="Cantor M.N."/>
            <person name="Hua S.X."/>
        </authorList>
    </citation>
    <scope>NUCLEOTIDE SEQUENCE [LARGE SCALE GENOMIC DNA]</scope>
    <source>
        <strain evidence="2 3">Ve08.2h10</strain>
    </source>
</reference>
<accession>A0A0D0DAR6</accession>
<reference evidence="3" key="2">
    <citation type="submission" date="2015-01" db="EMBL/GenBank/DDBJ databases">
        <title>Evolutionary Origins and Diversification of the Mycorrhizal Mutualists.</title>
        <authorList>
            <consortium name="DOE Joint Genome Institute"/>
            <consortium name="Mycorrhizal Genomics Consortium"/>
            <person name="Kohler A."/>
            <person name="Kuo A."/>
            <person name="Nagy L.G."/>
            <person name="Floudas D."/>
            <person name="Copeland A."/>
            <person name="Barry K.W."/>
            <person name="Cichocki N."/>
            <person name="Veneault-Fourrey C."/>
            <person name="LaButti K."/>
            <person name="Lindquist E.A."/>
            <person name="Lipzen A."/>
            <person name="Lundell T."/>
            <person name="Morin E."/>
            <person name="Murat C."/>
            <person name="Riley R."/>
            <person name="Ohm R."/>
            <person name="Sun H."/>
            <person name="Tunlid A."/>
            <person name="Henrissat B."/>
            <person name="Grigoriev I.V."/>
            <person name="Hibbett D.S."/>
            <person name="Martin F."/>
        </authorList>
    </citation>
    <scope>NUCLEOTIDE SEQUENCE [LARGE SCALE GENOMIC DNA]</scope>
    <source>
        <strain evidence="3">Ve08.2h10</strain>
    </source>
</reference>
<keyword evidence="3" id="KW-1185">Reference proteome</keyword>
<evidence type="ECO:0000256" key="1">
    <source>
        <dbReference type="SAM" id="MobiDB-lite"/>
    </source>
</evidence>
<feature type="region of interest" description="Disordered" evidence="1">
    <location>
        <begin position="1"/>
        <end position="29"/>
    </location>
</feature>
<feature type="compositionally biased region" description="Polar residues" evidence="1">
    <location>
        <begin position="46"/>
        <end position="67"/>
    </location>
</feature>
<evidence type="ECO:0000313" key="3">
    <source>
        <dbReference type="Proteomes" id="UP000054538"/>
    </source>
</evidence>
<dbReference type="HOGENOM" id="CLU_1603276_0_0_1"/>
<name>A0A0D0DAR6_9AGAM</name>
<dbReference type="OrthoDB" id="2690047at2759"/>
<feature type="region of interest" description="Disordered" evidence="1">
    <location>
        <begin position="45"/>
        <end position="105"/>
    </location>
</feature>
<feature type="compositionally biased region" description="Polar residues" evidence="1">
    <location>
        <begin position="11"/>
        <end position="29"/>
    </location>
</feature>
<proteinExistence type="predicted"/>
<dbReference type="Proteomes" id="UP000054538">
    <property type="component" value="Unassembled WGS sequence"/>
</dbReference>
<dbReference type="AlphaFoldDB" id="A0A0D0DAR6"/>